<gene>
    <name evidence="1" type="ORF">FYJ24_07770</name>
</gene>
<dbReference type="AlphaFoldDB" id="A0A6N7VSA8"/>
<evidence type="ECO:0000313" key="1">
    <source>
        <dbReference type="EMBL" id="MSS84664.1"/>
    </source>
</evidence>
<accession>A0A6N7VSA8</accession>
<dbReference type="Proteomes" id="UP000470875">
    <property type="component" value="Unassembled WGS sequence"/>
</dbReference>
<sequence length="278" mass="30556">MRNQLSIKVYDSRGHTVAASAAGAFVNLVCSREYQPGDRIGMEIEHPGAFCEVRYDDSMPPAIVYVTERSVSFPVPHGEQKLVYSPKSFAGTKHVTSARIVDDREAYARRNLAFNPYGYAGAVGVYPHASANVETRGESVFAARNTIDGIFANASHGEYPYQSWGINRRSDAQLCLELGVLCRIDEVRLTLRADFPHDNYWTAATLCFAGGAEASEEMVALQKLAEPQVFPVDVEAREVTIKDLVMSSEPSPFPALTQIEVWGCVIPEVGTESVTRCN</sequence>
<comment type="caution">
    <text evidence="1">The sequence shown here is derived from an EMBL/GenBank/DDBJ whole genome shotgun (WGS) entry which is preliminary data.</text>
</comment>
<dbReference type="RefSeq" id="WP_154545231.1">
    <property type="nucleotide sequence ID" value="NZ_VULO01000008.1"/>
</dbReference>
<proteinExistence type="predicted"/>
<dbReference type="EMBL" id="VULO01000008">
    <property type="protein sequence ID" value="MSS84664.1"/>
    <property type="molecule type" value="Genomic_DNA"/>
</dbReference>
<keyword evidence="2" id="KW-1185">Reference proteome</keyword>
<reference evidence="1 2" key="1">
    <citation type="submission" date="2019-08" db="EMBL/GenBank/DDBJ databases">
        <title>In-depth cultivation of the pig gut microbiome towards novel bacterial diversity and tailored functional studies.</title>
        <authorList>
            <person name="Wylensek D."/>
            <person name="Hitch T.C.A."/>
            <person name="Clavel T."/>
        </authorList>
    </citation>
    <scope>NUCLEOTIDE SEQUENCE [LARGE SCALE GENOMIC DNA]</scope>
    <source>
        <strain evidence="1 2">WB03_NA08</strain>
    </source>
</reference>
<protein>
    <submittedName>
        <fullName evidence="1">Carbohydrate-binding protein</fullName>
    </submittedName>
</protein>
<evidence type="ECO:0000313" key="2">
    <source>
        <dbReference type="Proteomes" id="UP000470875"/>
    </source>
</evidence>
<name>A0A6N7VSA8_9ACTO</name>
<organism evidence="1 2">
    <name type="scientific">Scrofimicrobium canadense</name>
    <dbReference type="NCBI Taxonomy" id="2652290"/>
    <lineage>
        <taxon>Bacteria</taxon>
        <taxon>Bacillati</taxon>
        <taxon>Actinomycetota</taxon>
        <taxon>Actinomycetes</taxon>
        <taxon>Actinomycetales</taxon>
        <taxon>Actinomycetaceae</taxon>
        <taxon>Scrofimicrobium</taxon>
    </lineage>
</organism>